<dbReference type="AlphaFoldDB" id="I7L892"/>
<organism evidence="16 19">
    <name type="scientific">Corynebacterium otitidis ATCC 51513</name>
    <dbReference type="NCBI Taxonomy" id="883169"/>
    <lineage>
        <taxon>Bacteria</taxon>
        <taxon>Bacillati</taxon>
        <taxon>Actinomycetota</taxon>
        <taxon>Actinomycetes</taxon>
        <taxon>Mycobacteriales</taxon>
        <taxon>Corynebacteriaceae</taxon>
        <taxon>Corynebacterium</taxon>
    </lineage>
</organism>
<protein>
    <recommendedName>
        <fullName evidence="14">Sodium/proline symporter</fullName>
    </recommendedName>
    <alternativeName>
        <fullName evidence="14">Proline permease</fullName>
    </alternativeName>
</protein>
<evidence type="ECO:0000256" key="2">
    <source>
        <dbReference type="ARBA" id="ARBA00006434"/>
    </source>
</evidence>
<dbReference type="PROSITE" id="PS50283">
    <property type="entry name" value="NA_SOLUT_SYMP_3"/>
    <property type="match status" value="1"/>
</dbReference>
<comment type="subcellular location">
    <subcellularLocation>
        <location evidence="1 14">Cell membrane</location>
        <topology evidence="1 14">Multi-pass membrane protein</topology>
    </subcellularLocation>
</comment>
<evidence type="ECO:0000256" key="9">
    <source>
        <dbReference type="ARBA" id="ARBA00023065"/>
    </source>
</evidence>
<name>I7L892_9CORY</name>
<evidence type="ECO:0000256" key="3">
    <source>
        <dbReference type="ARBA" id="ARBA00022448"/>
    </source>
</evidence>
<dbReference type="OrthoDB" id="9789704at2"/>
<feature type="region of interest" description="Disordered" evidence="15">
    <location>
        <begin position="527"/>
        <end position="548"/>
    </location>
</feature>
<dbReference type="InterPro" id="IPR011851">
    <property type="entry name" value="Na/Pro_symporter"/>
</dbReference>
<sequence length="548" mass="59337">MAESTWFLIAMVIYLAIMIAIGLWSYRRTSSYDDYVLADRGLHPFAAALSAGASDLSGWVIMGLPGIVFISGLAEIWQPLGLAIGCFLSWTFVAPRLRAYSELAGNSVTLPSFFENRLHDRSRSLRVIAAIIIIVFFGIYVASGMVAGGRYYEATFGGAFEVGGLSDFHLGLLIIGAITVAYTFFGGFLAVSYTDVVQGSIMFVGLLIVPVMALFALDDPSDIFSFPTQNDWAATIEQEGIGNPDFFNPIPELSLVVILYIIGQLAWGFGYFGQPHIIVRYMALKKPSQAREARAYGVTWVVLCMGGAMATAIVGATFFGQNPGLTVTDQVNYETVFLDMGRTLFHPLIAGLLLTAVLAAIMSTMSSQLLVVASSLIEDLYRIVAKTRPSQTFLVAASRGAVLVVALLAGAFAWNPQDSILDLVSFAWAGFGSAFGPLMIYALYWKKLNTAGAVSGMVSGALVSFVWGSIDVLTDHVYEALPGFLTSLIVTYVVSKLTAEPSDEVQREFEHAEALVKESFADKKAPFSEIREKVDPRFGGGQEKRASR</sequence>
<dbReference type="EMBL" id="AHAE01000006">
    <property type="protein sequence ID" value="EJZ82966.1"/>
    <property type="molecule type" value="Genomic_DNA"/>
</dbReference>
<evidence type="ECO:0000313" key="17">
    <source>
        <dbReference type="EMBL" id="EJZ82966.1"/>
    </source>
</evidence>
<dbReference type="Gene3D" id="1.20.1730.10">
    <property type="entry name" value="Sodium/glucose cotransporter"/>
    <property type="match status" value="1"/>
</dbReference>
<evidence type="ECO:0000256" key="1">
    <source>
        <dbReference type="ARBA" id="ARBA00004651"/>
    </source>
</evidence>
<keyword evidence="6 14" id="KW-0769">Symport</keyword>
<dbReference type="eggNOG" id="COG0591">
    <property type="taxonomic scope" value="Bacteria"/>
</dbReference>
<evidence type="ECO:0000256" key="15">
    <source>
        <dbReference type="SAM" id="MobiDB-lite"/>
    </source>
</evidence>
<feature type="transmembrane region" description="Helical" evidence="14">
    <location>
        <begin position="293"/>
        <end position="319"/>
    </location>
</feature>
<dbReference type="Proteomes" id="UP000011016">
    <property type="component" value="Unassembled WGS sequence"/>
</dbReference>
<evidence type="ECO:0000256" key="14">
    <source>
        <dbReference type="RuleBase" id="RU366012"/>
    </source>
</evidence>
<dbReference type="PANTHER" id="PTHR48086:SF3">
    <property type="entry name" value="SODIUM_PROLINE SYMPORTER"/>
    <property type="match status" value="1"/>
</dbReference>
<evidence type="ECO:0000256" key="11">
    <source>
        <dbReference type="ARBA" id="ARBA00023201"/>
    </source>
</evidence>
<dbReference type="CDD" id="cd11475">
    <property type="entry name" value="SLC5sbd_PutP"/>
    <property type="match status" value="1"/>
</dbReference>
<dbReference type="Proteomes" id="UP000006078">
    <property type="component" value="Unassembled WGS sequence"/>
</dbReference>
<feature type="transmembrane region" description="Helical" evidence="14">
    <location>
        <begin position="253"/>
        <end position="272"/>
    </location>
</feature>
<dbReference type="GO" id="GO:0015193">
    <property type="term" value="F:L-proline transmembrane transporter activity"/>
    <property type="evidence" value="ECO:0007669"/>
    <property type="project" value="TreeGrafter"/>
</dbReference>
<comment type="caution">
    <text evidence="16">The sequence shown here is derived from an EMBL/GenBank/DDBJ whole genome shotgun (WGS) entry which is preliminary data.</text>
</comment>
<keyword evidence="5 14" id="KW-0812">Transmembrane</keyword>
<evidence type="ECO:0000256" key="7">
    <source>
        <dbReference type="ARBA" id="ARBA00022989"/>
    </source>
</evidence>
<keyword evidence="7 14" id="KW-1133">Transmembrane helix</keyword>
<dbReference type="InterPro" id="IPR050277">
    <property type="entry name" value="Sodium:Solute_Symporter"/>
</dbReference>
<comment type="similarity">
    <text evidence="2 13">Belongs to the sodium:solute symporter (SSF) (TC 2.A.21) family.</text>
</comment>
<evidence type="ECO:0000313" key="16">
    <source>
        <dbReference type="EMBL" id="CCI83097.1"/>
    </source>
</evidence>
<dbReference type="PATRIC" id="fig|883169.3.peg.142"/>
<feature type="transmembrane region" description="Helical" evidence="14">
    <location>
        <begin position="45"/>
        <end position="70"/>
    </location>
</feature>
<reference evidence="16 19" key="1">
    <citation type="journal article" date="2012" name="J. Bacteriol.">
        <title>Draft Genome Sequence of Turicella otitidis ATCC 51513, Isolated from Middle Ear Fluid from a Child with Otitis Media.</title>
        <authorList>
            <person name="Brinkrolf K."/>
            <person name="Schneider J."/>
            <person name="Knecht M."/>
            <person name="Ruckert C."/>
            <person name="Tauch A."/>
        </authorList>
    </citation>
    <scope>NUCLEOTIDE SEQUENCE [LARGE SCALE GENOMIC DNA]</scope>
    <source>
        <strain evidence="16 19">ATCC 51513</strain>
    </source>
</reference>
<dbReference type="NCBIfam" id="TIGR02121">
    <property type="entry name" value="Na_Pro_sym"/>
    <property type="match status" value="1"/>
</dbReference>
<accession>I7L892</accession>
<keyword evidence="3 14" id="KW-0813">Transport</keyword>
<keyword evidence="9 14" id="KW-0406">Ion transport</keyword>
<feature type="transmembrane region" description="Helical" evidence="14">
    <location>
        <begin position="348"/>
        <end position="372"/>
    </location>
</feature>
<dbReference type="GO" id="GO:0005886">
    <property type="term" value="C:plasma membrane"/>
    <property type="evidence" value="ECO:0007669"/>
    <property type="project" value="UniProtKB-SubCell"/>
</dbReference>
<evidence type="ECO:0000256" key="5">
    <source>
        <dbReference type="ARBA" id="ARBA00022692"/>
    </source>
</evidence>
<evidence type="ECO:0000256" key="10">
    <source>
        <dbReference type="ARBA" id="ARBA00023136"/>
    </source>
</evidence>
<feature type="transmembrane region" description="Helical" evidence="14">
    <location>
        <begin position="196"/>
        <end position="217"/>
    </location>
</feature>
<evidence type="ECO:0000256" key="6">
    <source>
        <dbReference type="ARBA" id="ARBA00022847"/>
    </source>
</evidence>
<evidence type="ECO:0000256" key="4">
    <source>
        <dbReference type="ARBA" id="ARBA00022475"/>
    </source>
</evidence>
<dbReference type="STRING" id="29321.AAV33_01840"/>
<dbReference type="InterPro" id="IPR001734">
    <property type="entry name" value="Na/solute_symporter"/>
</dbReference>
<keyword evidence="8 14" id="KW-0915">Sodium</keyword>
<keyword evidence="11 14" id="KW-0739">Sodium transport</keyword>
<keyword evidence="18" id="KW-1185">Reference proteome</keyword>
<feature type="transmembrane region" description="Helical" evidence="14">
    <location>
        <begin position="6"/>
        <end position="24"/>
    </location>
</feature>
<feature type="transmembrane region" description="Helical" evidence="14">
    <location>
        <begin position="393"/>
        <end position="414"/>
    </location>
</feature>
<evidence type="ECO:0000313" key="18">
    <source>
        <dbReference type="Proteomes" id="UP000006078"/>
    </source>
</evidence>
<evidence type="ECO:0000256" key="8">
    <source>
        <dbReference type="ARBA" id="ARBA00023053"/>
    </source>
</evidence>
<dbReference type="InterPro" id="IPR038377">
    <property type="entry name" value="Na/Glc_symporter_sf"/>
</dbReference>
<feature type="transmembrane region" description="Helical" evidence="14">
    <location>
        <begin position="168"/>
        <end position="189"/>
    </location>
</feature>
<keyword evidence="4 14" id="KW-1003">Cell membrane</keyword>
<feature type="transmembrane region" description="Helical" evidence="14">
    <location>
        <begin position="426"/>
        <end position="444"/>
    </location>
</feature>
<dbReference type="Pfam" id="PF00474">
    <property type="entry name" value="SSF"/>
    <property type="match status" value="1"/>
</dbReference>
<evidence type="ECO:0000256" key="13">
    <source>
        <dbReference type="RuleBase" id="RU362091"/>
    </source>
</evidence>
<feature type="transmembrane region" description="Helical" evidence="14">
    <location>
        <begin position="451"/>
        <end position="470"/>
    </location>
</feature>
<feature type="transmembrane region" description="Helical" evidence="14">
    <location>
        <begin position="76"/>
        <end position="93"/>
    </location>
</feature>
<feature type="transmembrane region" description="Helical" evidence="14">
    <location>
        <begin position="127"/>
        <end position="148"/>
    </location>
</feature>
<gene>
    <name evidence="16" type="primary">putP1</name>
    <name evidence="16" type="ORF">BN46_0349</name>
    <name evidence="17" type="ORF">HMPREF9719_00148</name>
</gene>
<keyword evidence="14" id="KW-0029">Amino-acid transport</keyword>
<dbReference type="GO" id="GO:0031402">
    <property type="term" value="F:sodium ion binding"/>
    <property type="evidence" value="ECO:0007669"/>
    <property type="project" value="UniProtKB-UniRule"/>
</dbReference>
<dbReference type="NCBIfam" id="TIGR00813">
    <property type="entry name" value="sss"/>
    <property type="match status" value="1"/>
</dbReference>
<dbReference type="GO" id="GO:0005298">
    <property type="term" value="F:proline:sodium symporter activity"/>
    <property type="evidence" value="ECO:0007669"/>
    <property type="project" value="UniProtKB-UniRule"/>
</dbReference>
<dbReference type="PANTHER" id="PTHR48086">
    <property type="entry name" value="SODIUM/PROLINE SYMPORTER-RELATED"/>
    <property type="match status" value="1"/>
</dbReference>
<reference evidence="17 18" key="2">
    <citation type="submission" date="2012-08" db="EMBL/GenBank/DDBJ databases">
        <title>The Genome Sequence of Turicella otitidis ATCC 51513.</title>
        <authorList>
            <consortium name="The Broad Institute Genome Sequencing Platform"/>
            <person name="Earl A."/>
            <person name="Ward D."/>
            <person name="Feldgarden M."/>
            <person name="Gevers D."/>
            <person name="Huys G."/>
            <person name="Walker B."/>
            <person name="Young S.K."/>
            <person name="Zeng Q."/>
            <person name="Gargeya S."/>
            <person name="Fitzgerald M."/>
            <person name="Haas B."/>
            <person name="Abouelleil A."/>
            <person name="Alvarado L."/>
            <person name="Arachchi H.M."/>
            <person name="Berlin A.M."/>
            <person name="Chapman S.B."/>
            <person name="Goldberg J."/>
            <person name="Griggs A."/>
            <person name="Gujja S."/>
            <person name="Hansen M."/>
            <person name="Howarth C."/>
            <person name="Imamovic A."/>
            <person name="Larimer J."/>
            <person name="McCowen C."/>
            <person name="Montmayeur A."/>
            <person name="Murphy C."/>
            <person name="Neiman D."/>
            <person name="Pearson M."/>
            <person name="Priest M."/>
            <person name="Roberts A."/>
            <person name="Saif S."/>
            <person name="Shea T."/>
            <person name="Sisk P."/>
            <person name="Sykes S."/>
            <person name="Wortman J."/>
            <person name="Nusbaum C."/>
            <person name="Birren B."/>
        </authorList>
    </citation>
    <scope>NUCLEOTIDE SEQUENCE [LARGE SCALE GENOMIC DNA]</scope>
    <source>
        <strain evidence="17 18">ATCC 51513</strain>
    </source>
</reference>
<dbReference type="EMBL" id="CAJZ01000047">
    <property type="protein sequence ID" value="CCI83097.1"/>
    <property type="molecule type" value="Genomic_DNA"/>
</dbReference>
<dbReference type="RefSeq" id="WP_004600038.1">
    <property type="nucleotide sequence ID" value="NZ_HF541865.1"/>
</dbReference>
<keyword evidence="10 14" id="KW-0472">Membrane</keyword>
<dbReference type="HOGENOM" id="CLU_018808_15_2_11"/>
<evidence type="ECO:0000256" key="12">
    <source>
        <dbReference type="ARBA" id="ARBA00033708"/>
    </source>
</evidence>
<dbReference type="GO" id="GO:0015824">
    <property type="term" value="P:proline transport"/>
    <property type="evidence" value="ECO:0007669"/>
    <property type="project" value="UniProtKB-UniRule"/>
</dbReference>
<comment type="function">
    <text evidence="14">Catalyzes the sodium-dependent uptake of extracellular L-proline.</text>
</comment>
<comment type="catalytic activity">
    <reaction evidence="12">
        <text>L-proline(in) + Na(+)(in) = L-proline(out) + Na(+)(out)</text>
        <dbReference type="Rhea" id="RHEA:28967"/>
        <dbReference type="ChEBI" id="CHEBI:29101"/>
        <dbReference type="ChEBI" id="CHEBI:60039"/>
    </reaction>
</comment>
<proteinExistence type="inferred from homology"/>
<evidence type="ECO:0000313" key="19">
    <source>
        <dbReference type="Proteomes" id="UP000011016"/>
    </source>
</evidence>